<evidence type="ECO:0000256" key="8">
    <source>
        <dbReference type="SAM" id="MobiDB-lite"/>
    </source>
</evidence>
<dbReference type="Pfam" id="PF05148">
    <property type="entry name" value="Methyltransf_8"/>
    <property type="match status" value="2"/>
</dbReference>
<dbReference type="PANTHER" id="PTHR12787">
    <property type="entry name" value="RIBOSOMAL RNA-PROCESSING PROTEIN 8"/>
    <property type="match status" value="1"/>
</dbReference>
<dbReference type="Gene3D" id="1.10.10.2150">
    <property type="entry name" value="Ribosomal RNA-processing protein 8, N-terminal domain"/>
    <property type="match status" value="1"/>
</dbReference>
<feature type="compositionally biased region" description="Basic residues" evidence="8">
    <location>
        <begin position="18"/>
        <end position="29"/>
    </location>
</feature>
<reference evidence="9 10" key="1">
    <citation type="journal article" date="2012" name="Genome Biol.">
        <title>Genome and low-iron response of an oceanic diatom adapted to chronic iron limitation.</title>
        <authorList>
            <person name="Lommer M."/>
            <person name="Specht M."/>
            <person name="Roy A.S."/>
            <person name="Kraemer L."/>
            <person name="Andreson R."/>
            <person name="Gutowska M.A."/>
            <person name="Wolf J."/>
            <person name="Bergner S.V."/>
            <person name="Schilhabel M.B."/>
            <person name="Klostermeier U.C."/>
            <person name="Beiko R.G."/>
            <person name="Rosenstiel P."/>
            <person name="Hippler M."/>
            <person name="Laroche J."/>
        </authorList>
    </citation>
    <scope>NUCLEOTIDE SEQUENCE [LARGE SCALE GENOMIC DNA]</scope>
    <source>
        <strain evidence="9 10">CCMP1005</strain>
    </source>
</reference>
<dbReference type="AlphaFoldDB" id="K0SUX6"/>
<dbReference type="EMBL" id="AGNL01010921">
    <property type="protein sequence ID" value="EJK68724.1"/>
    <property type="molecule type" value="Genomic_DNA"/>
</dbReference>
<comment type="subcellular location">
    <subcellularLocation>
        <location evidence="1">Nucleus</location>
        <location evidence="1">Nucleolus</location>
    </subcellularLocation>
</comment>
<dbReference type="SUPFAM" id="SSF53335">
    <property type="entry name" value="S-adenosyl-L-methionine-dependent methyltransferases"/>
    <property type="match status" value="1"/>
</dbReference>
<dbReference type="InterPro" id="IPR042036">
    <property type="entry name" value="RRP8_N"/>
</dbReference>
<dbReference type="FunFam" id="1.10.10.2150:FF:000001">
    <property type="entry name" value="Ribosomal RNA-processing protein 8"/>
    <property type="match status" value="1"/>
</dbReference>
<evidence type="ECO:0000256" key="2">
    <source>
        <dbReference type="ARBA" id="ARBA00006301"/>
    </source>
</evidence>
<proteinExistence type="inferred from homology"/>
<evidence type="ECO:0000256" key="4">
    <source>
        <dbReference type="ARBA" id="ARBA00022603"/>
    </source>
</evidence>
<feature type="compositionally biased region" description="Basic residues" evidence="8">
    <location>
        <begin position="291"/>
        <end position="308"/>
    </location>
</feature>
<feature type="region of interest" description="Disordered" evidence="8">
    <location>
        <begin position="459"/>
        <end position="532"/>
    </location>
</feature>
<keyword evidence="10" id="KW-1185">Reference proteome</keyword>
<evidence type="ECO:0000313" key="10">
    <source>
        <dbReference type="Proteomes" id="UP000266841"/>
    </source>
</evidence>
<feature type="non-terminal residue" evidence="9">
    <location>
        <position position="1"/>
    </location>
</feature>
<dbReference type="Proteomes" id="UP000266841">
    <property type="component" value="Unassembled WGS sequence"/>
</dbReference>
<dbReference type="GO" id="GO:0032259">
    <property type="term" value="P:methylation"/>
    <property type="evidence" value="ECO:0007669"/>
    <property type="project" value="UniProtKB-KW"/>
</dbReference>
<feature type="compositionally biased region" description="Basic and acidic residues" evidence="8">
    <location>
        <begin position="482"/>
        <end position="497"/>
    </location>
</feature>
<dbReference type="GO" id="GO:0005730">
    <property type="term" value="C:nucleolus"/>
    <property type="evidence" value="ECO:0007669"/>
    <property type="project" value="UniProtKB-SubCell"/>
</dbReference>
<keyword evidence="3" id="KW-0698">rRNA processing</keyword>
<feature type="region of interest" description="Disordered" evidence="8">
    <location>
        <begin position="280"/>
        <end position="322"/>
    </location>
</feature>
<feature type="region of interest" description="Disordered" evidence="8">
    <location>
        <begin position="188"/>
        <end position="207"/>
    </location>
</feature>
<dbReference type="GO" id="GO:0006364">
    <property type="term" value="P:rRNA processing"/>
    <property type="evidence" value="ECO:0007669"/>
    <property type="project" value="UniProtKB-KW"/>
</dbReference>
<dbReference type="OrthoDB" id="10258825at2759"/>
<evidence type="ECO:0000256" key="1">
    <source>
        <dbReference type="ARBA" id="ARBA00004604"/>
    </source>
</evidence>
<dbReference type="InterPro" id="IPR007823">
    <property type="entry name" value="RRP8"/>
</dbReference>
<evidence type="ECO:0000256" key="6">
    <source>
        <dbReference type="ARBA" id="ARBA00022691"/>
    </source>
</evidence>
<dbReference type="InterPro" id="IPR029063">
    <property type="entry name" value="SAM-dependent_MTases_sf"/>
</dbReference>
<keyword evidence="4" id="KW-0489">Methyltransferase</keyword>
<keyword evidence="7" id="KW-0539">Nucleus</keyword>
<sequence length="794" mass="85460">AGPAADGPGAPRPEPPARKQKRKKKRKREGQKSGDADAPAADGAPATPAKSRPGGAGEAGAPASKSPTLAVRLPEASRMSTLQRQFLERLTSSRFRELNETLYTRPSGDSFDQFTANPELFDQYHEGFRKQAREWPVNPVDVIYGKIVKAWAHRGGGGGPVAVADFGCGDAKLAERLLALRVSKDGRSLAGQPSKRKGRKKGDGPEEAPCPFVVHSFDLVSGGNPLVTPADMSDVPLADGSVDVAVYSLALMGTNVADFVREAWRVLRFGGVLRVAEVRSRFETSSSAPPKRARPNGHGRHSRLKKGRRDGGGAQGGGDGGGDHPLMLLDEFLALLERCGFRSVNMDRTNKMFLFMDFVKEEGSSGLSEKESFTAKPCIYKRSRGSFLLNSTNTIFKRFMPKQPGGVVGGCLRAHRSIQAPPPAAHGGHPGVVAVRPPDPLGPVDEVVRVRVRARQGAVAAHTRPEVDPRRGKAAGLGLGRARPDVGRRRRWGDDRASGTWPMRTSRGCRALGGRRGGRAAPGRGEDAPRPGADVDVILRRLTPVRRDGEACVRVDPSERALRRGHHDVVIRRGEERGLEVDHEAGRHTLQLGLLGLEPGPLEGQLVQHGLDLARLVARAADCVASNVLARRGERLMDGVFLAERVRAVSRDLAALESARKRAWVPIKVLVHLKKCDSTGCRKPLVSGQVWCLKSKPRAGPFAGSRHPPPIKSAQNLEKLTLDELLVVLEPDVPVPPRELHPPPPVHADDLDPVAVLEPDERPLELVLVGPLPAVPAAVRGLPRAPTARDVSPS</sequence>
<evidence type="ECO:0000256" key="5">
    <source>
        <dbReference type="ARBA" id="ARBA00022679"/>
    </source>
</evidence>
<comment type="caution">
    <text evidence="9">The sequence shown here is derived from an EMBL/GenBank/DDBJ whole genome shotgun (WGS) entry which is preliminary data.</text>
</comment>
<comment type="similarity">
    <text evidence="2">Belongs to the methyltransferase superfamily. RRP8 family.</text>
</comment>
<feature type="region of interest" description="Disordered" evidence="8">
    <location>
        <begin position="1"/>
        <end position="68"/>
    </location>
</feature>
<protein>
    <submittedName>
        <fullName evidence="9">Uncharacterized protein</fullName>
    </submittedName>
</protein>
<keyword evidence="5" id="KW-0808">Transferase</keyword>
<evidence type="ECO:0000256" key="7">
    <source>
        <dbReference type="ARBA" id="ARBA00023242"/>
    </source>
</evidence>
<name>K0SUX6_THAOC</name>
<feature type="compositionally biased region" description="Low complexity" evidence="8">
    <location>
        <begin position="36"/>
        <end position="49"/>
    </location>
</feature>
<accession>K0SUX6</accession>
<organism evidence="9 10">
    <name type="scientific">Thalassiosira oceanica</name>
    <name type="common">Marine diatom</name>
    <dbReference type="NCBI Taxonomy" id="159749"/>
    <lineage>
        <taxon>Eukaryota</taxon>
        <taxon>Sar</taxon>
        <taxon>Stramenopiles</taxon>
        <taxon>Ochrophyta</taxon>
        <taxon>Bacillariophyta</taxon>
        <taxon>Coscinodiscophyceae</taxon>
        <taxon>Thalassiosirophycidae</taxon>
        <taxon>Thalassiosirales</taxon>
        <taxon>Thalassiosiraceae</taxon>
        <taxon>Thalassiosira</taxon>
    </lineage>
</organism>
<dbReference type="Gene3D" id="3.40.50.150">
    <property type="entry name" value="Vaccinia Virus protein VP39"/>
    <property type="match status" value="1"/>
</dbReference>
<dbReference type="eggNOG" id="KOG3045">
    <property type="taxonomic scope" value="Eukaryota"/>
</dbReference>
<keyword evidence="6" id="KW-0949">S-adenosyl-L-methionine</keyword>
<gene>
    <name evidence="9" type="ORF">THAOC_10072</name>
</gene>
<evidence type="ECO:0000313" key="9">
    <source>
        <dbReference type="EMBL" id="EJK68724.1"/>
    </source>
</evidence>
<evidence type="ECO:0000256" key="3">
    <source>
        <dbReference type="ARBA" id="ARBA00022552"/>
    </source>
</evidence>
<dbReference type="PANTHER" id="PTHR12787:SF0">
    <property type="entry name" value="RIBOSOMAL RNA-PROCESSING PROTEIN 8"/>
    <property type="match status" value="1"/>
</dbReference>
<dbReference type="GO" id="GO:0008168">
    <property type="term" value="F:methyltransferase activity"/>
    <property type="evidence" value="ECO:0007669"/>
    <property type="project" value="UniProtKB-KW"/>
</dbReference>